<organism evidence="4 5">
    <name type="scientific">Candidatus Lloydbacteria bacterium RIFOXYC12_FULL_46_25</name>
    <dbReference type="NCBI Taxonomy" id="1798670"/>
    <lineage>
        <taxon>Bacteria</taxon>
        <taxon>Candidatus Lloydiibacteriota</taxon>
    </lineage>
</organism>
<dbReference type="GO" id="GO:0016603">
    <property type="term" value="F:glutaminyl-peptide cyclotransferase activity"/>
    <property type="evidence" value="ECO:0007669"/>
    <property type="project" value="TreeGrafter"/>
</dbReference>
<dbReference type="InterPro" id="IPR040234">
    <property type="entry name" value="QC/QCL"/>
</dbReference>
<keyword evidence="1" id="KW-0808">Transferase</keyword>
<gene>
    <name evidence="4" type="ORF">A2494_01795</name>
</gene>
<evidence type="ECO:0000259" key="3">
    <source>
        <dbReference type="Pfam" id="PF04389"/>
    </source>
</evidence>
<dbReference type="InterPro" id="IPR007484">
    <property type="entry name" value="Peptidase_M28"/>
</dbReference>
<evidence type="ECO:0000256" key="1">
    <source>
        <dbReference type="ARBA" id="ARBA00022679"/>
    </source>
</evidence>
<dbReference type="Pfam" id="PF04389">
    <property type="entry name" value="Peptidase_M28"/>
    <property type="match status" value="1"/>
</dbReference>
<dbReference type="Proteomes" id="UP000178106">
    <property type="component" value="Unassembled WGS sequence"/>
</dbReference>
<dbReference type="GO" id="GO:0008270">
    <property type="term" value="F:zinc ion binding"/>
    <property type="evidence" value="ECO:0007669"/>
    <property type="project" value="TreeGrafter"/>
</dbReference>
<dbReference type="Gene3D" id="3.40.630.10">
    <property type="entry name" value="Zn peptidases"/>
    <property type="match status" value="1"/>
</dbReference>
<dbReference type="AlphaFoldDB" id="A0A1G2E0V0"/>
<evidence type="ECO:0000313" key="4">
    <source>
        <dbReference type="EMBL" id="OGZ19486.1"/>
    </source>
</evidence>
<accession>A0A1G2E0V0</accession>
<dbReference type="PANTHER" id="PTHR12283:SF6">
    <property type="entry name" value="GLUTAMINYL-PEPTIDE CYCLOTRANSFERASE-RELATED"/>
    <property type="match status" value="1"/>
</dbReference>
<dbReference type="PANTHER" id="PTHR12283">
    <property type="entry name" value="GLUTAMINYL-PEPTIDE CYCLOTRANSFERASE"/>
    <property type="match status" value="1"/>
</dbReference>
<feature type="domain" description="Peptidase M28" evidence="3">
    <location>
        <begin position="74"/>
        <end position="287"/>
    </location>
</feature>
<sequence>MLIEEMDDRGASQKRRFSGENALLRINTIVGFGSRAISTQGHEQLKEYITKTLEKAQIAVTDDEWSEENMRFNNIIGRINPDATKRIILGTHYDSIAHAYRDKTNPNAVMPGANNGASGVALLLEAAEMINSQYATGTLGIDLVFFDGEEGMEALGAGSKRWYPIGSTHFAENLSTLYPKDLPLQAIIFDMVCDKDLLLMKEQISMESAKSAVDRFFNIGKKIAPSEFSNSIGKAIGDDHLPLAQKGIPSFLVIDYDYEPWYNTTNDTPDKCSAESLSIVGDTLLHYLQ</sequence>
<reference evidence="4 5" key="1">
    <citation type="journal article" date="2016" name="Nat. Commun.">
        <title>Thousands of microbial genomes shed light on interconnected biogeochemical processes in an aquifer system.</title>
        <authorList>
            <person name="Anantharaman K."/>
            <person name="Brown C.T."/>
            <person name="Hug L.A."/>
            <person name="Sharon I."/>
            <person name="Castelle C.J."/>
            <person name="Probst A.J."/>
            <person name="Thomas B.C."/>
            <person name="Singh A."/>
            <person name="Wilkins M.J."/>
            <person name="Karaoz U."/>
            <person name="Brodie E.L."/>
            <person name="Williams K.H."/>
            <person name="Hubbard S.S."/>
            <person name="Banfield J.F."/>
        </authorList>
    </citation>
    <scope>NUCLEOTIDE SEQUENCE [LARGE SCALE GENOMIC DNA]</scope>
</reference>
<protein>
    <recommendedName>
        <fullName evidence="3">Peptidase M28 domain-containing protein</fullName>
    </recommendedName>
</protein>
<dbReference type="EMBL" id="MHLU01000051">
    <property type="protein sequence ID" value="OGZ19486.1"/>
    <property type="molecule type" value="Genomic_DNA"/>
</dbReference>
<evidence type="ECO:0000313" key="5">
    <source>
        <dbReference type="Proteomes" id="UP000178106"/>
    </source>
</evidence>
<name>A0A1G2E0V0_9BACT</name>
<evidence type="ECO:0000256" key="2">
    <source>
        <dbReference type="ARBA" id="ARBA00023315"/>
    </source>
</evidence>
<dbReference type="SUPFAM" id="SSF53187">
    <property type="entry name" value="Zn-dependent exopeptidases"/>
    <property type="match status" value="1"/>
</dbReference>
<proteinExistence type="predicted"/>
<comment type="caution">
    <text evidence="4">The sequence shown here is derived from an EMBL/GenBank/DDBJ whole genome shotgun (WGS) entry which is preliminary data.</text>
</comment>
<keyword evidence="2" id="KW-0012">Acyltransferase</keyword>